<feature type="region of interest" description="Disordered" evidence="1">
    <location>
        <begin position="168"/>
        <end position="191"/>
    </location>
</feature>
<gene>
    <name evidence="4" type="ORF">PHYEVI_LOCUS72</name>
</gene>
<dbReference type="Pfam" id="PF25040">
    <property type="entry name" value="BLTP1_C"/>
    <property type="match status" value="3"/>
</dbReference>
<feature type="region of interest" description="Disordered" evidence="1">
    <location>
        <begin position="3050"/>
        <end position="3086"/>
    </location>
</feature>
<keyword evidence="5" id="KW-1185">Reference proteome</keyword>
<feature type="region of interest" description="Disordered" evidence="1">
    <location>
        <begin position="2887"/>
        <end position="2906"/>
    </location>
</feature>
<dbReference type="InterPro" id="IPR056742">
    <property type="entry name" value="BLTP1_C"/>
</dbReference>
<feature type="region of interest" description="Disordered" evidence="1">
    <location>
        <begin position="1251"/>
        <end position="1273"/>
    </location>
</feature>
<feature type="region of interest" description="Disordered" evidence="1">
    <location>
        <begin position="690"/>
        <end position="709"/>
    </location>
</feature>
<dbReference type="PANTHER" id="PTHR31640">
    <property type="entry name" value="TRANSMEMBRANE PROTEIN KIAA1109"/>
    <property type="match status" value="1"/>
</dbReference>
<evidence type="ECO:0000313" key="4">
    <source>
        <dbReference type="EMBL" id="CAG9853599.1"/>
    </source>
</evidence>
<dbReference type="Pfam" id="PF20413">
    <property type="entry name" value="BLTP1_N"/>
    <property type="match status" value="1"/>
</dbReference>
<feature type="region of interest" description="Disordered" evidence="1">
    <location>
        <begin position="4825"/>
        <end position="4845"/>
    </location>
</feature>
<evidence type="ECO:0000256" key="2">
    <source>
        <dbReference type="SAM" id="Phobius"/>
    </source>
</evidence>
<feature type="transmembrane region" description="Helical" evidence="2">
    <location>
        <begin position="30"/>
        <end position="49"/>
    </location>
</feature>
<feature type="compositionally biased region" description="Basic and acidic residues" evidence="1">
    <location>
        <begin position="4825"/>
        <end position="4836"/>
    </location>
</feature>
<dbReference type="SMART" id="SM01220">
    <property type="entry name" value="FSA_C"/>
    <property type="match status" value="1"/>
</dbReference>
<dbReference type="EMBL" id="OU900094">
    <property type="protein sequence ID" value="CAG9853599.1"/>
    <property type="molecule type" value="Genomic_DNA"/>
</dbReference>
<feature type="compositionally biased region" description="Basic and acidic residues" evidence="1">
    <location>
        <begin position="1507"/>
        <end position="1530"/>
    </location>
</feature>
<feature type="region of interest" description="Disordered" evidence="1">
    <location>
        <begin position="2368"/>
        <end position="2397"/>
    </location>
</feature>
<dbReference type="Proteomes" id="UP001153712">
    <property type="component" value="Chromosome 1"/>
</dbReference>
<feature type="compositionally biased region" description="Basic and acidic residues" evidence="1">
    <location>
        <begin position="697"/>
        <end position="706"/>
    </location>
</feature>
<feature type="compositionally biased region" description="Low complexity" evidence="1">
    <location>
        <begin position="3775"/>
        <end position="3790"/>
    </location>
</feature>
<accession>A0A9N9TD93</accession>
<feature type="region of interest" description="Disordered" evidence="1">
    <location>
        <begin position="2512"/>
        <end position="2531"/>
    </location>
</feature>
<dbReference type="InterPro" id="IPR033616">
    <property type="entry name" value="BLTP1"/>
</dbReference>
<dbReference type="Pfam" id="PF25039">
    <property type="entry name" value="BLTP1_M"/>
    <property type="match status" value="2"/>
</dbReference>
<feature type="region of interest" description="Disordered" evidence="1">
    <location>
        <begin position="4371"/>
        <end position="4401"/>
    </location>
</feature>
<feature type="region of interest" description="Disordered" evidence="1">
    <location>
        <begin position="2717"/>
        <end position="2743"/>
    </location>
</feature>
<feature type="region of interest" description="Disordered" evidence="1">
    <location>
        <begin position="3770"/>
        <end position="3823"/>
    </location>
</feature>
<feature type="compositionally biased region" description="Low complexity" evidence="1">
    <location>
        <begin position="1576"/>
        <end position="1587"/>
    </location>
</feature>
<keyword evidence="2" id="KW-0472">Membrane</keyword>
<evidence type="ECO:0000256" key="1">
    <source>
        <dbReference type="SAM" id="MobiDB-lite"/>
    </source>
</evidence>
<feature type="region of interest" description="Disordered" evidence="1">
    <location>
        <begin position="4414"/>
        <end position="4437"/>
    </location>
</feature>
<dbReference type="GO" id="GO:0098793">
    <property type="term" value="C:presynapse"/>
    <property type="evidence" value="ECO:0007669"/>
    <property type="project" value="GOC"/>
</dbReference>
<feature type="compositionally biased region" description="Polar residues" evidence="1">
    <location>
        <begin position="4418"/>
        <end position="4437"/>
    </location>
</feature>
<dbReference type="InterPro" id="IPR047104">
    <property type="entry name" value="BLTP1_N"/>
</dbReference>
<feature type="compositionally biased region" description="Basic and acidic residues" evidence="1">
    <location>
        <begin position="4383"/>
        <end position="4393"/>
    </location>
</feature>
<feature type="domain" description="Bridge-like lipid transfer protein family member 1 C-terminal" evidence="3">
    <location>
        <begin position="4428"/>
        <end position="5028"/>
    </location>
</feature>
<protein>
    <recommendedName>
        <fullName evidence="3">Bridge-like lipid transfer protein family member 1 C-terminal domain-containing protein</fullName>
    </recommendedName>
</protein>
<dbReference type="InterPro" id="IPR056741">
    <property type="entry name" value="BLTP1_M"/>
</dbReference>
<sequence>MEATNITHLTPNITSKSTLNLEDIKMDSNFAMLLCSLVFAISWVIYITYYNSRVIGYVITKIVNKLFIREGYFKIGSLTLNALSGKIMFRDVVYITHDYTLRVQDGYLIFRWWRSYVPKDVSEDLSHSDTRLSVMLNVFEIHVYNRSQLYSRLEKVFDLGSNIFPNNENDLERNENEAQSVSKKPDKKQKPEAAMAKTWRDLIPVIKCDVSSGRVVFGNRLVPTTLSITFEESHFVYSTKPAVCTLDRFMHFVKCKAENVKVMLAPSIKYTGMLDDPPRYMGEGFVLVSTNDLELYFYMDEAGLVPEEPVLITLANGEVVEPSPPQWGVDIKCGKGTDFSYGPWADRQREHLFKFFYPPDYLTMEVTEPPKPGEKRQMQSFDIRLVMQNDATIDVLFTKDKETNAVHFNVGAGSYLEVTIPWVTANNGYTTTIKGQLLHLESTTSLQFRDFVDSETLEFSVLCHYPLVWNDHQLWEVNLTGCKATVNLIFFHKWFFTDLINDWSSKQRPDLLHFVPYTWRFGITLKHCELLTLVNQYNWIDCSSVGQRSRLENTQFALCAHFLHMSFDLPFDEYLPNTLPVNLSIQGESIDLSLFIPEFHTSRNIVHALDKHAKVLSKDGSTAKKTEVIPKWRNICQHSAGWIDFWWVPIGAINILYVYHPCPPLGPQPQANISTPVKEEILLSPIRFPHQRKNRKRSPDGSKKFDPTSLEPDTVNVELEIGPSVFLVYGTALKNFMNFKENIFGEFQSFTDMQKVVNVDNSTGDVKSDDSNSNIPLELRDDFDHRYYRPLAVDVSIIMHDIQAHLLKNCTDKDPPCPVILCERFGFEMKKRYDQTELQLLLSPTVLLVSDNLNRPARDKHLNQGKLSLSSLQIRGHAMFSDVGQSLDQDTVEYAWLVEIQLGKLSGKLTSPQLYTILACLETLILLITDDENELNSPKDDVILSQPVVKKKITQSAPNVHVQHVQQAIQQLLQSKNSANVTNKATVSANATNKIGTPLANLANQKPSAKGDKKKEDDKKGSIRSSVVPSAQTQPFNEHKLKYKLCRVAVDAIDLWFVESGAALQLWMSPVRLANCNLHGKQVSSGLSCIIYSMSLRQLVWHPHKYNHTKVNYESNDLWLEVGAVNFGPLIVESAISADSKETSLHKDQQKFLKMHDEKLKKLWFLWPNLNKTSGKCGCTGGCLFFGSNTNGTRFFKPSRNDLEEGMNVAAFRVNPPGKDPGYGQSILHEGMLIFRTPPYIISEITLQDTQTGTKQSRKHSDSPKVFHAEKEKPFERENASLEKKINRRFSSTSIKSAVLKEVPYSRLIETSPANLPAKLDSDSKLQCDKSKLAVNGVGAELLPKNSISDSKLAVDYFSATSLDSKETYLSTNSAQFRTEKSTKLSKQPFVVSESHNSLSQVGSIEKLQQEVQRTTSMSSENHSDAFFSADEDVHFNSASSSLRNSILSSGETLAKPDTNSAPTQRKKFSSELSIATDRNGTGSLKSGQMTAPSSVPETHRLKLSSHRSDHEIHTPEHRSFTNGKFDDSQRTVQGLVTPNRCPNARSVSPRTLPESPDLNGSPMPEGSPNLMDPLADSSDSYSNNSYASAVGSQEDFTLVDLHMQVNRLIVDSPMLMSSYVTHLTQVKCNNWGNTEQNDQFTQNLFEKNYDEKLVYAGGRFVPNMEILNDGVTSLKMVSRADSILGNKTPTSPFMYVWDQEDLETESGSFQEEELLSGQGDSSGSRVIFVVKLKGDMDVMISPLLLETLQRYIDALTPTVANLHPLTVINHLHTSCIGQVESANILKTTDNVSKLCQPPSEDGKIKALNIYEETVKTQLQAAIFLPKVNVTLLQASIVEEIISFSALDNIKDLTCVSLFSVSFDNIIVKLHCDKQAKEVLQKFLKPAVVRSGSKKGANRAKILLGFQTNTNSDVIQCDPVFIESCEKQQQQLVVSLNIGKMHAQLRRLRNESSILDDAVITAIPNYKSKVLFTPTKVRSLSRSMEYYLQSSIPESQSIQSDDGNMEDKLGFIMFECGLEGITIKIVKKSLFEHIEDDPPIVDNAEVTDVSDKSTHTTPKLSEVKGQALLTPKVKDKERKPQEDSTTKQEKPTETKELPIATKDNGNVSSCVIEFKVVWFNFAAPPRAPITRKIDYTRLDWNLLSTASPAINAWMNPSNRLAIRVVHMVRTMYKRSTATIACLMAEALEGQRITLNKSRYGKLTPLAQTLQEDPSLQLCSILQKYYLETNPSYIESNLRESEVPQLFTLRQGVIVLSRQWKNTLYTPLMPQHSAKSRLKPINVTITVPDIQEETCMTDGEASGNEEPDITDEHARLLHAGIILKPNAHRNMAQTKEILSTLQPSPHISKFGDSSNNTPQVAVVSGGVESVLTSPSPPVPHRKRRKSALPPLQPPNSSRASVVLPLLTNANIFSSKRPEDTICYGTLRGEKPFGNLGSDPSDACSHSSPELPASPFHRNLGHDHSSEDLYSWMAKQDTVTSNLEEGLNLGTEYNDMVLRKTNLGCLESKIDTTHHTTTTDPDILPKEEAPSSGVPLYPIQESVRLLDANQVFQPLLSGLGVMPQQLRFTTMSDSNAGNDVTTLDALGSNFCLVGNMETMRIDIVVSEHGKIEKKKGKSKGKRLLIDVVSDESPAFVCEKVGVELEIDRMTDMAVNEMMKTQNVLYISRGQLKNHTSTVINFTIGVRYIHQRVNMPLLRLLHQISNMYQNVKDTQNELREQQPVDIRRPKTSASDHADIKHHSSTSDIHYPAADLSKQLSLKISDPGSYYSQNKPIISPSPSIRSRPQSFAQKLRSTGKTVKGYVNLSEGAGTPLTMSSPSGSALEHITVSSDKSTGRCWKTIYYLLELYANMPDTKTIRHRFSLGNDISEHYKGNRKYDILTEIKSTEDMDKSDSNAPLNNNKEAKPKGFSNEHTKLIVFGVARIHRTRLLATLSGLKLEAEITSLHSSFTCRKKSIPQVLECSITGHIGRTMIVLLEGVAPNQQTVVKVTIGKSQALYSSITKRQKDKNSGLLTVGAVNVDIPQHPVALHGMVTRGSKQLSSTLQELRVTRTSSRLSKLPMEEEQQSSPNHQVKDEPVPSASYSKGDVSEKGLLQPLVMQFSIILQSLSITAALLPSLQAQYKMDQVNSTGFTGSKARFTIDLPHHSLSFTTKLPQGYNQSEVAETNLPSEASIALPAVHVVAEYVPETAASGVRDGHRGPEGVIFRQGGYLNANADIGVFEHSLTTDLLNHLVFVQKVFMNEVNEVVQKVYGGERPVPIWLEDSEEPSNIKRLLFSLVIKMQRMQLTATTAGSSAVRLETGAVILELSNRVQNLSGSAKRNANTRLFGKAQIDLNVSLGQLIRNAVFEEADIEYQPVAFFNTRIALRNAFQDELIEGEDKEVVLITLKRPLIYVQPVAVDKAILVWLNYKNAYEYWTEKRANLNKEAQGTTQQVYEKFQFGQLTSQLSAPYVGTLFLQLTVEDMGICLPLNPLPLATWSQRNVYDDNRGAVVITLENTSISACNSGSLVSKGKFSNLCLRFADDFENSLDDWKPDMTDSSIMNLCVVTEGTYEVCSRTLAAKQPNENAKWILNVQWQMEGVDIQLDTNVGKQLSALGYTLTMLTGAEDNTGIPFDYDSDDNEPGDGTRTSQESILPAFMFDPSLDNRSRSKLIEKEMNEQAKIINDLRSLGASHGTIEMEMRRLQELETMVKKDFRRDMLQKLRRQSVRASSIKGKFGLGSKQNTFRSKSFVVPSPMPEGRDRSKSLVVVPSSNHDSHNMSPEIAKTSLETNVASSYESSPKSGPSRSASLRVKAGDGGPKVTFSDTQTMGRQKSLPSASSDLSLPETQLADWVDQIDIDGETVTLRKKLPASYDSVEGSVLSDSFSDHTLNSPHFQTGNMNTSSSMPQKSQEPNIDLELDVKVFINSGKCALHTKDPIREEEAKITRMRKDRSCSAGLLEFPTSSSPDPIRRNKDKIAFQHSASKLRGSAHNSISDITIFHIPGMDVKIQYQSKVITEDNTMNERTECSPDFDKAFQQTPTKSQNEFDQIRIDRAFKRQETHPVDVKPKHLAEFELKSSNSMQGITNPNYGHSPTSSLDDLQFGNFTPHSEFQKTINIPFVKKSGVKKASLFAWMTLQSVPEETIISPHILEFLEQTLEPIPVKTMSEADTSLLTTEQDLSTYGNYVYASFPVDVIVYFHMQPSTFRFSCLPVSRVECLLQLPSLDIVFSSKRAEDELIYSEFGDGAPNTAATAVGGLSVTSCLSDFSVYVFHPYGGKKSAIKEAQWSPLSDSERKDSLSINVEFVKFHLSRSRMLNFKQEITKGKGADQSRAVIRFSTIIDIGSASFKYDMRRLTEILAFPKAWYRRSIVRRMFLGDLSMTMPFNDEDDSFSSQASPNLSRSHERSSKSEKSPLLSTNERIKLGLDSQHKLKDTGKTLSTDSSNHPDTPSPSDLKNSSTWETLVLFAVNFKKLNVHMNMGNVMGNVSWMTKEFRSDGRLSIGSTGHKNLYITLGLGGSSLDAKGGIVGGNIEISRINTYIYIREEANVEPDHKFSLRLHALELRLDYMATSVLMCRVSDLNVNLRDEWKLNKVTSARDSFIPTRRPANIFMHGVLGWDQLQMMISKSTTADLLKMFNKLEEFFSQQFNSSKRAFSGFAGSARPPRVTPQKSREPPVTQLPQIANVTDARHHRHWQKVLSHVAGLQLRTMPLPLPSYGTVLGGTMELQGKNISLACFHGINFKSKSWALFSLKEPCINFNTESQEIPANVLGDEIPKQDVHVVQTLTCSLGLSAYKTHLSMATVCKVSRTVIFPPQFKTLQEWFHYAFANSQIDEVDNFPSLEREKSDGSMERARGSTASPKMTDHNHTREVIFALPSLQFHLKTEHLQTADVPDLSGEKPNVDCSFITEFEDHIFVTVDAEAFFFLHDLISSYLKEKEKLSGFDKKLVADQERPKSLSETPKKGSIDVDIFAKDWRNYNCKTWHLEPTVRLLSVAGKYIEPYGIDYILQKLGFSHARTTIPKWMQRGFMDPLDAILAGLTLRMVQVVKGDGNKEKEEKRSIESRP</sequence>
<proteinExistence type="predicted"/>
<organism evidence="4 5">
    <name type="scientific">Phyllotreta striolata</name>
    <name type="common">Striped flea beetle</name>
    <name type="synonym">Crioceris striolata</name>
    <dbReference type="NCBI Taxonomy" id="444603"/>
    <lineage>
        <taxon>Eukaryota</taxon>
        <taxon>Metazoa</taxon>
        <taxon>Ecdysozoa</taxon>
        <taxon>Arthropoda</taxon>
        <taxon>Hexapoda</taxon>
        <taxon>Insecta</taxon>
        <taxon>Pterygota</taxon>
        <taxon>Neoptera</taxon>
        <taxon>Endopterygota</taxon>
        <taxon>Coleoptera</taxon>
        <taxon>Polyphaga</taxon>
        <taxon>Cucujiformia</taxon>
        <taxon>Chrysomeloidea</taxon>
        <taxon>Chrysomelidae</taxon>
        <taxon>Galerucinae</taxon>
        <taxon>Alticini</taxon>
        <taxon>Phyllotreta</taxon>
    </lineage>
</organism>
<feature type="region of interest" description="Disordered" evidence="1">
    <location>
        <begin position="4638"/>
        <end position="4658"/>
    </location>
</feature>
<feature type="region of interest" description="Disordered" evidence="1">
    <location>
        <begin position="1451"/>
        <end position="1587"/>
    </location>
</feature>
<dbReference type="GO" id="GO:0048488">
    <property type="term" value="P:synaptic vesicle endocytosis"/>
    <property type="evidence" value="ECO:0007669"/>
    <property type="project" value="TreeGrafter"/>
</dbReference>
<keyword evidence="2" id="KW-0812">Transmembrane</keyword>
<dbReference type="OrthoDB" id="10051416at2759"/>
<evidence type="ECO:0000313" key="5">
    <source>
        <dbReference type="Proteomes" id="UP001153712"/>
    </source>
</evidence>
<feature type="region of interest" description="Disordered" evidence="1">
    <location>
        <begin position="2048"/>
        <end position="2101"/>
    </location>
</feature>
<dbReference type="PANTHER" id="PTHR31640:SF1">
    <property type="entry name" value="BRIDGE-LIKE LIPID TRANSFER PROTEIN FAMILY MEMBER 1"/>
    <property type="match status" value="1"/>
</dbReference>
<feature type="compositionally biased region" description="Polar residues" evidence="1">
    <location>
        <begin position="1471"/>
        <end position="1497"/>
    </location>
</feature>
<feature type="region of interest" description="Disordered" evidence="1">
    <location>
        <begin position="998"/>
        <end position="1031"/>
    </location>
</feature>
<feature type="compositionally biased region" description="Basic and acidic residues" evidence="1">
    <location>
        <begin position="1259"/>
        <end position="1273"/>
    </location>
</feature>
<feature type="compositionally biased region" description="Basic and acidic residues" evidence="1">
    <location>
        <begin position="2072"/>
        <end position="2096"/>
    </location>
</feature>
<feature type="compositionally biased region" description="Basic and acidic residues" evidence="1">
    <location>
        <begin position="2717"/>
        <end position="2738"/>
    </location>
</feature>
<keyword evidence="2" id="KW-1133">Transmembrane helix</keyword>
<reference evidence="4" key="1">
    <citation type="submission" date="2022-01" db="EMBL/GenBank/DDBJ databases">
        <authorList>
            <person name="King R."/>
        </authorList>
    </citation>
    <scope>NUCLEOTIDE SEQUENCE</scope>
</reference>
<feature type="compositionally biased region" description="Basic and acidic residues" evidence="1">
    <location>
        <begin position="1009"/>
        <end position="1021"/>
    </location>
</feature>
<evidence type="ECO:0000259" key="3">
    <source>
        <dbReference type="SMART" id="SM01220"/>
    </source>
</evidence>
<name>A0A9N9TD93_PHYSR</name>